<dbReference type="InterPro" id="IPR005119">
    <property type="entry name" value="LysR_subst-bd"/>
</dbReference>
<evidence type="ECO:0000259" key="6">
    <source>
        <dbReference type="PROSITE" id="PS50931"/>
    </source>
</evidence>
<dbReference type="GO" id="GO:0003677">
    <property type="term" value="F:DNA binding"/>
    <property type="evidence" value="ECO:0007669"/>
    <property type="project" value="UniProtKB-KW"/>
</dbReference>
<evidence type="ECO:0000256" key="5">
    <source>
        <dbReference type="ARBA" id="ARBA00023163"/>
    </source>
</evidence>
<gene>
    <name evidence="7" type="ORF">EDD52_102298</name>
</gene>
<protein>
    <submittedName>
        <fullName evidence="7">LysR family transcriptional regulator</fullName>
    </submittedName>
</protein>
<reference evidence="7 8" key="1">
    <citation type="submission" date="2019-03" db="EMBL/GenBank/DDBJ databases">
        <title>Genomic Encyclopedia of Type Strains, Phase IV (KMG-IV): sequencing the most valuable type-strain genomes for metagenomic binning, comparative biology and taxonomic classification.</title>
        <authorList>
            <person name="Goeker M."/>
        </authorList>
    </citation>
    <scope>NUCLEOTIDE SEQUENCE [LARGE SCALE GENOMIC DNA]</scope>
    <source>
        <strain evidence="7 8">DSM 104836</strain>
    </source>
</reference>
<accession>A0A4R3JMK5</accession>
<keyword evidence="5" id="KW-0804">Transcription</keyword>
<organism evidence="7 8">
    <name type="scientific">Primorskyibacter sedentarius</name>
    <dbReference type="NCBI Taxonomy" id="745311"/>
    <lineage>
        <taxon>Bacteria</taxon>
        <taxon>Pseudomonadati</taxon>
        <taxon>Pseudomonadota</taxon>
        <taxon>Alphaproteobacteria</taxon>
        <taxon>Rhodobacterales</taxon>
        <taxon>Roseobacteraceae</taxon>
        <taxon>Primorskyibacter</taxon>
    </lineage>
</organism>
<dbReference type="InterPro" id="IPR000847">
    <property type="entry name" value="LysR_HTH_N"/>
</dbReference>
<dbReference type="PANTHER" id="PTHR30346:SF26">
    <property type="entry name" value="HYDROGEN PEROXIDE-INDUCIBLE GENES ACTIVATOR"/>
    <property type="match status" value="1"/>
</dbReference>
<proteinExistence type="inferred from homology"/>
<dbReference type="Gene3D" id="1.10.10.10">
    <property type="entry name" value="Winged helix-like DNA-binding domain superfamily/Winged helix DNA-binding domain"/>
    <property type="match status" value="1"/>
</dbReference>
<evidence type="ECO:0000313" key="8">
    <source>
        <dbReference type="Proteomes" id="UP000295696"/>
    </source>
</evidence>
<keyword evidence="4" id="KW-0010">Activator</keyword>
<dbReference type="RefSeq" id="WP_132242592.1">
    <property type="nucleotide sequence ID" value="NZ_SLZU01000002.1"/>
</dbReference>
<evidence type="ECO:0000256" key="2">
    <source>
        <dbReference type="ARBA" id="ARBA00023015"/>
    </source>
</evidence>
<dbReference type="PRINTS" id="PR00039">
    <property type="entry name" value="HTHLYSR"/>
</dbReference>
<dbReference type="AlphaFoldDB" id="A0A4R3JMK5"/>
<dbReference type="CDD" id="cd08411">
    <property type="entry name" value="PBP2_OxyR"/>
    <property type="match status" value="1"/>
</dbReference>
<keyword evidence="3" id="KW-0238">DNA-binding</keyword>
<name>A0A4R3JMK5_9RHOB</name>
<dbReference type="PROSITE" id="PS50931">
    <property type="entry name" value="HTH_LYSR"/>
    <property type="match status" value="1"/>
</dbReference>
<feature type="domain" description="HTH lysR-type" evidence="6">
    <location>
        <begin position="4"/>
        <end position="61"/>
    </location>
</feature>
<dbReference type="Proteomes" id="UP000295696">
    <property type="component" value="Unassembled WGS sequence"/>
</dbReference>
<dbReference type="InterPro" id="IPR036388">
    <property type="entry name" value="WH-like_DNA-bd_sf"/>
</dbReference>
<evidence type="ECO:0000256" key="3">
    <source>
        <dbReference type="ARBA" id="ARBA00023125"/>
    </source>
</evidence>
<dbReference type="Pfam" id="PF00126">
    <property type="entry name" value="HTH_1"/>
    <property type="match status" value="1"/>
</dbReference>
<dbReference type="SUPFAM" id="SSF46785">
    <property type="entry name" value="Winged helix' DNA-binding domain"/>
    <property type="match status" value="1"/>
</dbReference>
<dbReference type="OrthoDB" id="9775392at2"/>
<evidence type="ECO:0000256" key="4">
    <source>
        <dbReference type="ARBA" id="ARBA00023159"/>
    </source>
</evidence>
<evidence type="ECO:0000256" key="1">
    <source>
        <dbReference type="ARBA" id="ARBA00009437"/>
    </source>
</evidence>
<dbReference type="InterPro" id="IPR036390">
    <property type="entry name" value="WH_DNA-bd_sf"/>
</dbReference>
<keyword evidence="2" id="KW-0805">Transcription regulation</keyword>
<comment type="similarity">
    <text evidence="1">Belongs to the LysR transcriptional regulatory family.</text>
</comment>
<comment type="caution">
    <text evidence="7">The sequence shown here is derived from an EMBL/GenBank/DDBJ whole genome shotgun (WGS) entry which is preliminary data.</text>
</comment>
<dbReference type="GO" id="GO:0032993">
    <property type="term" value="C:protein-DNA complex"/>
    <property type="evidence" value="ECO:0007669"/>
    <property type="project" value="TreeGrafter"/>
</dbReference>
<sequence length="303" mass="33163">MANITLKQLRYFEALAQYGHFGHAADACGISQPALSVQIRDLEADLGTILFERGPRQVRPTSFGKEFSRHAKEILRAVDELSELARASRDKLIGRLRIGVIPTIAPYLLPTLIGNLSRSYADLDIHIRETVTSRLVQELHEGRIDTAIVALPVSEPALTEVELFSENFVLVRPRDDAEKPVPDAEALQDMRLLLLEEGHCFRDQALSFCSVTPAAQRDGLDGSSLATLVQMVGAGIGVTLIPEMAVPVETRAADVSVCRFATREPSRTIGMIWRKTNPLSGELREIAEVVRCAGQTLAQAGTS</sequence>
<dbReference type="FunFam" id="1.10.10.10:FF:000001">
    <property type="entry name" value="LysR family transcriptional regulator"/>
    <property type="match status" value="1"/>
</dbReference>
<dbReference type="EMBL" id="SLZU01000002">
    <property type="protein sequence ID" value="TCS66481.1"/>
    <property type="molecule type" value="Genomic_DNA"/>
</dbReference>
<dbReference type="GO" id="GO:0003700">
    <property type="term" value="F:DNA-binding transcription factor activity"/>
    <property type="evidence" value="ECO:0007669"/>
    <property type="project" value="InterPro"/>
</dbReference>
<dbReference type="SUPFAM" id="SSF53850">
    <property type="entry name" value="Periplasmic binding protein-like II"/>
    <property type="match status" value="1"/>
</dbReference>
<dbReference type="Gene3D" id="3.40.190.10">
    <property type="entry name" value="Periplasmic binding protein-like II"/>
    <property type="match status" value="2"/>
</dbReference>
<keyword evidence="8" id="KW-1185">Reference proteome</keyword>
<evidence type="ECO:0000313" key="7">
    <source>
        <dbReference type="EMBL" id="TCS66481.1"/>
    </source>
</evidence>
<dbReference type="Pfam" id="PF03466">
    <property type="entry name" value="LysR_substrate"/>
    <property type="match status" value="1"/>
</dbReference>
<dbReference type="PANTHER" id="PTHR30346">
    <property type="entry name" value="TRANSCRIPTIONAL DUAL REGULATOR HCAR-RELATED"/>
    <property type="match status" value="1"/>
</dbReference>